<feature type="compositionally biased region" description="Basic and acidic residues" evidence="1">
    <location>
        <begin position="112"/>
        <end position="143"/>
    </location>
</feature>
<comment type="caution">
    <text evidence="2">The sequence shown here is derived from an EMBL/GenBank/DDBJ whole genome shotgun (WGS) entry which is preliminary data.</text>
</comment>
<reference evidence="2" key="1">
    <citation type="submission" date="2023-10" db="EMBL/GenBank/DDBJ databases">
        <title>Genome assembly of Pristionchus species.</title>
        <authorList>
            <person name="Yoshida K."/>
            <person name="Sommer R.J."/>
        </authorList>
    </citation>
    <scope>NUCLEOTIDE SEQUENCE</scope>
    <source>
        <strain evidence="2">RS0144</strain>
    </source>
</reference>
<feature type="region of interest" description="Disordered" evidence="1">
    <location>
        <begin position="336"/>
        <end position="372"/>
    </location>
</feature>
<organism evidence="2 3">
    <name type="scientific">Pristionchus entomophagus</name>
    <dbReference type="NCBI Taxonomy" id="358040"/>
    <lineage>
        <taxon>Eukaryota</taxon>
        <taxon>Metazoa</taxon>
        <taxon>Ecdysozoa</taxon>
        <taxon>Nematoda</taxon>
        <taxon>Chromadorea</taxon>
        <taxon>Rhabditida</taxon>
        <taxon>Rhabditina</taxon>
        <taxon>Diplogasteromorpha</taxon>
        <taxon>Diplogasteroidea</taxon>
        <taxon>Neodiplogasteridae</taxon>
        <taxon>Pristionchus</taxon>
    </lineage>
</organism>
<feature type="compositionally biased region" description="Basic and acidic residues" evidence="1">
    <location>
        <begin position="1"/>
        <end position="10"/>
    </location>
</feature>
<gene>
    <name evidence="2" type="ORF">PENTCL1PPCAC_13871</name>
</gene>
<dbReference type="AlphaFoldDB" id="A0AAV5T817"/>
<feature type="region of interest" description="Disordered" evidence="1">
    <location>
        <begin position="1"/>
        <end position="172"/>
    </location>
</feature>
<evidence type="ECO:0000313" key="2">
    <source>
        <dbReference type="EMBL" id="GMS91696.1"/>
    </source>
</evidence>
<sequence>EDERKEEVDRRKRTQKKKKTKTPEVDSDEEGRKEMSRGPFPDEIGDELMNDGMERVMERDDERMKMEMEDEERSKRKDKKRTEREKEDGDEEGGERNRERRRRRREDEEELNVDKVKREPRSEIDRLAGETREWSPERSEKKENRRPHAAAGEKEGQERNGDGRRHRYEDEKELDLYDEAKVKGEAGMEMVGEIVGFPKDKRPCWIDHRYGDCDGCRAQRKDVAAAALNSKKEAEEKEKVEALSLMSKEEIIAHILRLETQLKEKGEVIKEKEETIETQSKTIQDLKNKEVTVTADLHELAREEDIDKVKFVLDQMSTVNDPITELSNWMAEVREQREKKEEEMRKKERMRNNSLEPPTIDHDEEMEVIVLD</sequence>
<feature type="compositionally biased region" description="Basic and acidic residues" evidence="1">
    <location>
        <begin position="52"/>
        <end position="87"/>
    </location>
</feature>
<keyword evidence="3" id="KW-1185">Reference proteome</keyword>
<feature type="compositionally biased region" description="Basic and acidic residues" evidence="1">
    <location>
        <begin position="336"/>
        <end position="346"/>
    </location>
</feature>
<feature type="compositionally biased region" description="Basic and acidic residues" evidence="1">
    <location>
        <begin position="151"/>
        <end position="172"/>
    </location>
</feature>
<accession>A0AAV5T817</accession>
<feature type="compositionally biased region" description="Basic residues" evidence="1">
    <location>
        <begin position="11"/>
        <end position="20"/>
    </location>
</feature>
<feature type="compositionally biased region" description="Acidic residues" evidence="1">
    <location>
        <begin position="362"/>
        <end position="372"/>
    </location>
</feature>
<feature type="non-terminal residue" evidence="2">
    <location>
        <position position="1"/>
    </location>
</feature>
<protein>
    <submittedName>
        <fullName evidence="2">Uncharacterized protein</fullName>
    </submittedName>
</protein>
<evidence type="ECO:0000256" key="1">
    <source>
        <dbReference type="SAM" id="MobiDB-lite"/>
    </source>
</evidence>
<dbReference type="EMBL" id="BTSX01000004">
    <property type="protein sequence ID" value="GMS91696.1"/>
    <property type="molecule type" value="Genomic_DNA"/>
</dbReference>
<proteinExistence type="predicted"/>
<dbReference type="Proteomes" id="UP001432027">
    <property type="component" value="Unassembled WGS sequence"/>
</dbReference>
<name>A0AAV5T817_9BILA</name>
<evidence type="ECO:0000313" key="3">
    <source>
        <dbReference type="Proteomes" id="UP001432027"/>
    </source>
</evidence>